<gene>
    <name evidence="11" type="ORF">FCL54_04085</name>
</gene>
<protein>
    <recommendedName>
        <fullName evidence="10">Peptidase M14 domain-containing protein</fullName>
    </recommendedName>
</protein>
<evidence type="ECO:0000256" key="5">
    <source>
        <dbReference type="ARBA" id="ARBA00022801"/>
    </source>
</evidence>
<dbReference type="Proteomes" id="UP000308230">
    <property type="component" value="Unassembled WGS sequence"/>
</dbReference>
<dbReference type="EMBL" id="SWLG01000002">
    <property type="protein sequence ID" value="TLS38690.1"/>
    <property type="molecule type" value="Genomic_DNA"/>
</dbReference>
<dbReference type="PANTHER" id="PTHR11705">
    <property type="entry name" value="PROTEASE FAMILY M14 CARBOXYPEPTIDASE A,B"/>
    <property type="match status" value="1"/>
</dbReference>
<dbReference type="SUPFAM" id="SSF53187">
    <property type="entry name" value="Zn-dependent exopeptidases"/>
    <property type="match status" value="1"/>
</dbReference>
<evidence type="ECO:0000256" key="6">
    <source>
        <dbReference type="ARBA" id="ARBA00022833"/>
    </source>
</evidence>
<evidence type="ECO:0000256" key="4">
    <source>
        <dbReference type="ARBA" id="ARBA00022723"/>
    </source>
</evidence>
<comment type="caution">
    <text evidence="11">The sequence shown here is derived from an EMBL/GenBank/DDBJ whole genome shotgun (WGS) entry which is preliminary data.</text>
</comment>
<evidence type="ECO:0000256" key="7">
    <source>
        <dbReference type="ARBA" id="ARBA00023049"/>
    </source>
</evidence>
<evidence type="ECO:0000256" key="2">
    <source>
        <dbReference type="ARBA" id="ARBA00005988"/>
    </source>
</evidence>
<organism evidence="11 12">
    <name type="scientific">Exobacillus caeni</name>
    <dbReference type="NCBI Taxonomy" id="2574798"/>
    <lineage>
        <taxon>Bacteria</taxon>
        <taxon>Bacillati</taxon>
        <taxon>Bacillota</taxon>
        <taxon>Bacilli</taxon>
        <taxon>Bacillales</taxon>
        <taxon>Guptibacillaceae</taxon>
        <taxon>Exobacillus</taxon>
    </lineage>
</organism>
<dbReference type="PROSITE" id="PS52035">
    <property type="entry name" value="PEPTIDASE_M14"/>
    <property type="match status" value="1"/>
</dbReference>
<dbReference type="AlphaFoldDB" id="A0A5R9F8V0"/>
<evidence type="ECO:0000256" key="9">
    <source>
        <dbReference type="SAM" id="SignalP"/>
    </source>
</evidence>
<keyword evidence="5" id="KW-0378">Hydrolase</keyword>
<name>A0A5R9F8V0_9BACL</name>
<dbReference type="GO" id="GO:0008270">
    <property type="term" value="F:zinc ion binding"/>
    <property type="evidence" value="ECO:0007669"/>
    <property type="project" value="InterPro"/>
</dbReference>
<keyword evidence="12" id="KW-1185">Reference proteome</keyword>
<dbReference type="SMART" id="SM00631">
    <property type="entry name" value="Zn_pept"/>
    <property type="match status" value="1"/>
</dbReference>
<evidence type="ECO:0000256" key="3">
    <source>
        <dbReference type="ARBA" id="ARBA00022670"/>
    </source>
</evidence>
<dbReference type="GO" id="GO:0006508">
    <property type="term" value="P:proteolysis"/>
    <property type="evidence" value="ECO:0007669"/>
    <property type="project" value="UniProtKB-KW"/>
</dbReference>
<dbReference type="InterPro" id="IPR000834">
    <property type="entry name" value="Peptidase_M14"/>
</dbReference>
<dbReference type="GO" id="GO:0005615">
    <property type="term" value="C:extracellular space"/>
    <property type="evidence" value="ECO:0007669"/>
    <property type="project" value="TreeGrafter"/>
</dbReference>
<dbReference type="OrthoDB" id="2433180at2"/>
<feature type="domain" description="Peptidase M14" evidence="10">
    <location>
        <begin position="45"/>
        <end position="430"/>
    </location>
</feature>
<evidence type="ECO:0000256" key="1">
    <source>
        <dbReference type="ARBA" id="ARBA00001947"/>
    </source>
</evidence>
<keyword evidence="3" id="KW-0645">Protease</keyword>
<reference evidence="11 12" key="1">
    <citation type="submission" date="2019-04" db="EMBL/GenBank/DDBJ databases">
        <title>Bacillus caeni sp. nov., a bacterium isolated from mangrove sediment.</title>
        <authorList>
            <person name="Huang H."/>
            <person name="Mo K."/>
            <person name="Hu Y."/>
        </authorList>
    </citation>
    <scope>NUCLEOTIDE SEQUENCE [LARGE SCALE GENOMIC DNA]</scope>
    <source>
        <strain evidence="11 12">HB172195</strain>
    </source>
</reference>
<keyword evidence="9" id="KW-0732">Signal</keyword>
<evidence type="ECO:0000313" key="11">
    <source>
        <dbReference type="EMBL" id="TLS38690.1"/>
    </source>
</evidence>
<keyword evidence="7" id="KW-0482">Metalloprotease</keyword>
<evidence type="ECO:0000313" key="12">
    <source>
        <dbReference type="Proteomes" id="UP000308230"/>
    </source>
</evidence>
<dbReference type="RefSeq" id="WP_138123497.1">
    <property type="nucleotide sequence ID" value="NZ_SWLG01000002.1"/>
</dbReference>
<dbReference type="Pfam" id="PF00246">
    <property type="entry name" value="Peptidase_M14"/>
    <property type="match status" value="1"/>
</dbReference>
<keyword evidence="6" id="KW-0862">Zinc</keyword>
<comment type="cofactor">
    <cofactor evidence="1">
        <name>Zn(2+)</name>
        <dbReference type="ChEBI" id="CHEBI:29105"/>
    </cofactor>
</comment>
<dbReference type="Gene3D" id="3.40.630.10">
    <property type="entry name" value="Zn peptidases"/>
    <property type="match status" value="1"/>
</dbReference>
<evidence type="ECO:0000256" key="8">
    <source>
        <dbReference type="PROSITE-ProRule" id="PRU01379"/>
    </source>
</evidence>
<feature type="chain" id="PRO_5024289332" description="Peptidase M14 domain-containing protein" evidence="9">
    <location>
        <begin position="25"/>
        <end position="430"/>
    </location>
</feature>
<accession>A0A5R9F8V0</accession>
<evidence type="ECO:0000259" key="10">
    <source>
        <dbReference type="PROSITE" id="PS52035"/>
    </source>
</evidence>
<sequence length="430" mass="47073">MKKTAIVLSTTLGLALATSSVVSANPTTTPNGPWVQDEQNLSFSSFMTNEELYSTLQKLEKASHGKMVLDKAGESNDGNAMYVAKYGDNSPDKKKLLVYTQIHGNEVLGTEAAMEIMQKLNSGGKEINDILDEVSIWIMPRINPDGTMNQYEGEQYPARYNHQTWDPEALGLPSDTAAPWYYNADGSERGQNNNERIVYGIPGYDLNRDFSPNYDFDLEEFAAENPEELASILNNPKTNNPSSTGFEVSPEAEALTGVVADFDPDVIIDVHHRGFNRLSEDDNRSVSIEVLGQFTTKPFTDPFTGQNYSIDDDVLTLSKQVTVAAYDALQIGKSSFGAIQQYPQVNYPGSGLGAFQLNGAATMLIEVKGQTQTLGQKQNGMLKQTVKAPIYDILAKLADGSIHDVDASRYEDIPPYYGGIDPSDPKGTGF</sequence>
<dbReference type="GO" id="GO:0004181">
    <property type="term" value="F:metallocarboxypeptidase activity"/>
    <property type="evidence" value="ECO:0007669"/>
    <property type="project" value="InterPro"/>
</dbReference>
<dbReference type="PROSITE" id="PS00132">
    <property type="entry name" value="CARBOXYPEPT_ZN_1"/>
    <property type="match status" value="1"/>
</dbReference>
<comment type="similarity">
    <text evidence="2 8">Belongs to the peptidase M14 family.</text>
</comment>
<dbReference type="PANTHER" id="PTHR11705:SF143">
    <property type="entry name" value="SLL0236 PROTEIN"/>
    <property type="match status" value="1"/>
</dbReference>
<proteinExistence type="inferred from homology"/>
<feature type="signal peptide" evidence="9">
    <location>
        <begin position="1"/>
        <end position="24"/>
    </location>
</feature>
<comment type="caution">
    <text evidence="8">Lacks conserved residue(s) required for the propagation of feature annotation.</text>
</comment>
<dbReference type="InterPro" id="IPR057246">
    <property type="entry name" value="CARBOXYPEPT_ZN_1"/>
</dbReference>
<keyword evidence="4" id="KW-0479">Metal-binding</keyword>